<dbReference type="Pfam" id="PF09037">
    <property type="entry name" value="Sulphotransf"/>
    <property type="match status" value="1"/>
</dbReference>
<dbReference type="OrthoDB" id="5562925at2"/>
<gene>
    <name evidence="2" type="ORF">DFR46_1615</name>
</gene>
<dbReference type="Gene3D" id="3.40.50.300">
    <property type="entry name" value="P-loop containing nucleotide triphosphate hydrolases"/>
    <property type="match status" value="1"/>
</dbReference>
<dbReference type="InterPro" id="IPR024628">
    <property type="entry name" value="Sulfotransferase_Stf0_dom"/>
</dbReference>
<dbReference type="EMBL" id="QRDP01000004">
    <property type="protein sequence ID" value="RED16590.1"/>
    <property type="molecule type" value="Genomic_DNA"/>
</dbReference>
<dbReference type="Proteomes" id="UP000256310">
    <property type="component" value="Unassembled WGS sequence"/>
</dbReference>
<evidence type="ECO:0000259" key="1">
    <source>
        <dbReference type="Pfam" id="PF09037"/>
    </source>
</evidence>
<dbReference type="SUPFAM" id="SSF52540">
    <property type="entry name" value="P-loop containing nucleoside triphosphate hydrolases"/>
    <property type="match status" value="1"/>
</dbReference>
<comment type="caution">
    <text evidence="2">The sequence shown here is derived from an EMBL/GenBank/DDBJ whole genome shotgun (WGS) entry which is preliminary data.</text>
</comment>
<sequence length="261" mass="28767">MTRADLLALVARYIGPERMAATAAALGDLPARRFEAPPKIVTILFASRSGSSYAGRLLANTPYFNQVGENFAPDQLAAIAERRSLPDCHSAAQWMIGHRGTPQAFGYKAGFSVLAAAAHLGFLDQMLARTRFLLLRRRDRVAQAVSLTKAELSGRFHSNQQDARPVSISDYDADTIARNLNRIERNERDFADFLAQIGKTAPIVYYEDICADPAAFAGSVCSLLDLPVPETLIADVDLEILRDAVSEEWGARFREERPERA</sequence>
<reference evidence="2 3" key="1">
    <citation type="submission" date="2018-07" db="EMBL/GenBank/DDBJ databases">
        <title>Genomic Encyclopedia of Type Strains, Phase IV (KMG-IV): sequencing the most valuable type-strain genomes for metagenomic binning, comparative biology and taxonomic classification.</title>
        <authorList>
            <person name="Goeker M."/>
        </authorList>
    </citation>
    <scope>NUCLEOTIDE SEQUENCE [LARGE SCALE GENOMIC DNA]</scope>
    <source>
        <strain evidence="2 3">DSM 26725</strain>
    </source>
</reference>
<evidence type="ECO:0000313" key="3">
    <source>
        <dbReference type="Proteomes" id="UP000256310"/>
    </source>
</evidence>
<dbReference type="AlphaFoldDB" id="A0A3D9FFJ5"/>
<dbReference type="GO" id="GO:0016740">
    <property type="term" value="F:transferase activity"/>
    <property type="evidence" value="ECO:0007669"/>
    <property type="project" value="UniProtKB-KW"/>
</dbReference>
<name>A0A3D9FFJ5_9SPHN</name>
<dbReference type="InterPro" id="IPR027417">
    <property type="entry name" value="P-loop_NTPase"/>
</dbReference>
<feature type="domain" description="Sulphotransferase Stf0" evidence="1">
    <location>
        <begin position="123"/>
        <end position="256"/>
    </location>
</feature>
<keyword evidence="2" id="KW-0808">Transferase</keyword>
<dbReference type="RefSeq" id="WP_116235979.1">
    <property type="nucleotide sequence ID" value="NZ_QRDP01000004.1"/>
</dbReference>
<proteinExistence type="predicted"/>
<accession>A0A3D9FFJ5</accession>
<organism evidence="2 3">
    <name type="scientific">Parasphingopyxis lamellibrachiae</name>
    <dbReference type="NCBI Taxonomy" id="680125"/>
    <lineage>
        <taxon>Bacteria</taxon>
        <taxon>Pseudomonadati</taxon>
        <taxon>Pseudomonadota</taxon>
        <taxon>Alphaproteobacteria</taxon>
        <taxon>Sphingomonadales</taxon>
        <taxon>Sphingomonadaceae</taxon>
        <taxon>Parasphingopyxis</taxon>
    </lineage>
</organism>
<keyword evidence="3" id="KW-1185">Reference proteome</keyword>
<protein>
    <submittedName>
        <fullName evidence="2">LPS sulfotransferase NodH</fullName>
    </submittedName>
</protein>
<evidence type="ECO:0000313" key="2">
    <source>
        <dbReference type="EMBL" id="RED16590.1"/>
    </source>
</evidence>